<dbReference type="InterPro" id="IPR022732">
    <property type="entry name" value="Peptidase_S54_GlpG_N"/>
</dbReference>
<dbReference type="Pfam" id="PF12122">
    <property type="entry name" value="Rhomboid_N"/>
    <property type="match status" value="1"/>
</dbReference>
<evidence type="ECO:0000256" key="7">
    <source>
        <dbReference type="SAM" id="Phobius"/>
    </source>
</evidence>
<feature type="transmembrane region" description="Helical" evidence="7">
    <location>
        <begin position="105"/>
        <end position="127"/>
    </location>
</feature>
<protein>
    <submittedName>
        <fullName evidence="10">Rhomboid protease GlpG</fullName>
        <ecNumber evidence="10">3.4.21.105</ecNumber>
    </submittedName>
</protein>
<gene>
    <name evidence="10" type="primary">glpG_2</name>
    <name evidence="10" type="ORF">Pla110_02370</name>
</gene>
<dbReference type="Pfam" id="PF01694">
    <property type="entry name" value="Rhomboid"/>
    <property type="match status" value="1"/>
</dbReference>
<dbReference type="InterPro" id="IPR035952">
    <property type="entry name" value="Rhomboid-like_sf"/>
</dbReference>
<dbReference type="Gene3D" id="1.20.1540.10">
    <property type="entry name" value="Rhomboid-like"/>
    <property type="match status" value="1"/>
</dbReference>
<keyword evidence="4 7" id="KW-0812">Transmembrane</keyword>
<evidence type="ECO:0000313" key="11">
    <source>
        <dbReference type="Proteomes" id="UP000317178"/>
    </source>
</evidence>
<dbReference type="PANTHER" id="PTHR43066">
    <property type="entry name" value="RHOMBOID-RELATED PROTEIN"/>
    <property type="match status" value="1"/>
</dbReference>
<evidence type="ECO:0000256" key="2">
    <source>
        <dbReference type="ARBA" id="ARBA00022475"/>
    </source>
</evidence>
<dbReference type="RefSeq" id="WP_144992362.1">
    <property type="nucleotide sequence ID" value="NZ_CP036281.1"/>
</dbReference>
<dbReference type="SUPFAM" id="SSF144091">
    <property type="entry name" value="Rhomboid-like"/>
    <property type="match status" value="1"/>
</dbReference>
<keyword evidence="10" id="KW-0645">Protease</keyword>
<feature type="transmembrane region" description="Helical" evidence="7">
    <location>
        <begin position="293"/>
        <end position="312"/>
    </location>
</feature>
<keyword evidence="3" id="KW-0997">Cell inner membrane</keyword>
<feature type="transmembrane region" description="Helical" evidence="7">
    <location>
        <begin position="237"/>
        <end position="255"/>
    </location>
</feature>
<dbReference type="OrthoDB" id="9813074at2"/>
<keyword evidence="6 7" id="KW-0472">Membrane</keyword>
<dbReference type="PANTHER" id="PTHR43066:SF26">
    <property type="entry name" value="RHOMBOID PROTEASE GLPG"/>
    <property type="match status" value="1"/>
</dbReference>
<accession>A0A518CH31</accession>
<reference evidence="10 11" key="1">
    <citation type="submission" date="2019-02" db="EMBL/GenBank/DDBJ databases">
        <title>Deep-cultivation of Planctomycetes and their phenomic and genomic characterization uncovers novel biology.</title>
        <authorList>
            <person name="Wiegand S."/>
            <person name="Jogler M."/>
            <person name="Boedeker C."/>
            <person name="Pinto D."/>
            <person name="Vollmers J."/>
            <person name="Rivas-Marin E."/>
            <person name="Kohn T."/>
            <person name="Peeters S.H."/>
            <person name="Heuer A."/>
            <person name="Rast P."/>
            <person name="Oberbeckmann S."/>
            <person name="Bunk B."/>
            <person name="Jeske O."/>
            <person name="Meyerdierks A."/>
            <person name="Storesund J.E."/>
            <person name="Kallscheuer N."/>
            <person name="Luecker S."/>
            <person name="Lage O.M."/>
            <person name="Pohl T."/>
            <person name="Merkel B.J."/>
            <person name="Hornburger P."/>
            <person name="Mueller R.-W."/>
            <person name="Bruemmer F."/>
            <person name="Labrenz M."/>
            <person name="Spormann A.M."/>
            <person name="Op den Camp H."/>
            <person name="Overmann J."/>
            <person name="Amann R."/>
            <person name="Jetten M.S.M."/>
            <person name="Mascher T."/>
            <person name="Medema M.H."/>
            <person name="Devos D.P."/>
            <person name="Kaster A.-K."/>
            <person name="Ovreas L."/>
            <person name="Rohde M."/>
            <person name="Galperin M.Y."/>
            <person name="Jogler C."/>
        </authorList>
    </citation>
    <scope>NUCLEOTIDE SEQUENCE [LARGE SCALE GENOMIC DNA]</scope>
    <source>
        <strain evidence="10 11">Pla110</strain>
    </source>
</reference>
<keyword evidence="10" id="KW-0378">Hydrolase</keyword>
<keyword evidence="5 7" id="KW-1133">Transmembrane helix</keyword>
<feature type="transmembrane region" description="Helical" evidence="7">
    <location>
        <begin position="170"/>
        <end position="188"/>
    </location>
</feature>
<feature type="transmembrane region" description="Helical" evidence="7">
    <location>
        <begin position="267"/>
        <end position="287"/>
    </location>
</feature>
<dbReference type="GO" id="GO:0004252">
    <property type="term" value="F:serine-type endopeptidase activity"/>
    <property type="evidence" value="ECO:0007669"/>
    <property type="project" value="InterPro"/>
</dbReference>
<evidence type="ECO:0000259" key="8">
    <source>
        <dbReference type="Pfam" id="PF01694"/>
    </source>
</evidence>
<dbReference type="EMBL" id="CP036281">
    <property type="protein sequence ID" value="QDU78533.1"/>
    <property type="molecule type" value="Genomic_DNA"/>
</dbReference>
<dbReference type="GO" id="GO:0006508">
    <property type="term" value="P:proteolysis"/>
    <property type="evidence" value="ECO:0007669"/>
    <property type="project" value="UniProtKB-KW"/>
</dbReference>
<feature type="domain" description="Peptidase S54 GlpG peptidase N-terminal" evidence="9">
    <location>
        <begin position="1"/>
        <end position="66"/>
    </location>
</feature>
<evidence type="ECO:0000256" key="6">
    <source>
        <dbReference type="ARBA" id="ARBA00023136"/>
    </source>
</evidence>
<dbReference type="KEGG" id="plon:Pla110_02370"/>
<evidence type="ECO:0000256" key="1">
    <source>
        <dbReference type="ARBA" id="ARBA00004141"/>
    </source>
</evidence>
<dbReference type="Proteomes" id="UP000317178">
    <property type="component" value="Chromosome"/>
</dbReference>
<dbReference type="EC" id="3.4.21.105" evidence="10"/>
<dbReference type="Gene3D" id="3.30.70.2350">
    <property type="match status" value="1"/>
</dbReference>
<proteinExistence type="predicted"/>
<name>A0A518CH31_9PLAN</name>
<feature type="transmembrane region" description="Helical" evidence="7">
    <location>
        <begin position="209"/>
        <end position="231"/>
    </location>
</feature>
<evidence type="ECO:0000256" key="5">
    <source>
        <dbReference type="ARBA" id="ARBA00022989"/>
    </source>
</evidence>
<dbReference type="InterPro" id="IPR022764">
    <property type="entry name" value="Peptidase_S54_rhomboid_dom"/>
</dbReference>
<sequence>MRLIGKLDSPEETRLFAEYLLSKKISSSVDQDDQGWHIWIIDEDQIDVARAELEAFKQDPKAEKFREGAIQGRKWHKEALKEERKQAARQVDVRRQWEPAHISKCPVTLFLIGLSILVGLLSSNFGIDVGAKRDTGPVPQMLFLNVDAYNLNPPDTIEGAVLHSASIHQYWRYITPIFIHFGILHILFNMMWMKDLGPTIESKIGSFQFLLMVLIIGLVSNLAQFVIDFYISHGVNPFFGGMSGVIFGLFGFIWLRGKLDPASGFFMPPRLLAFLVIFQVLCFLGILGNIANWAHLFGFISGAAIGGAPAFLRKAWRS</sequence>
<comment type="subcellular location">
    <subcellularLocation>
        <location evidence="1">Membrane</location>
        <topology evidence="1">Multi-pass membrane protein</topology>
    </subcellularLocation>
</comment>
<feature type="domain" description="Peptidase S54 rhomboid" evidence="8">
    <location>
        <begin position="168"/>
        <end position="306"/>
    </location>
</feature>
<evidence type="ECO:0000313" key="10">
    <source>
        <dbReference type="EMBL" id="QDU78533.1"/>
    </source>
</evidence>
<keyword evidence="2" id="KW-1003">Cell membrane</keyword>
<dbReference type="AlphaFoldDB" id="A0A518CH31"/>
<evidence type="ECO:0000256" key="4">
    <source>
        <dbReference type="ARBA" id="ARBA00022692"/>
    </source>
</evidence>
<dbReference type="GO" id="GO:0016020">
    <property type="term" value="C:membrane"/>
    <property type="evidence" value="ECO:0007669"/>
    <property type="project" value="UniProtKB-SubCell"/>
</dbReference>
<evidence type="ECO:0000259" key="9">
    <source>
        <dbReference type="Pfam" id="PF12122"/>
    </source>
</evidence>
<keyword evidence="11" id="KW-1185">Reference proteome</keyword>
<organism evidence="10 11">
    <name type="scientific">Polystyrenella longa</name>
    <dbReference type="NCBI Taxonomy" id="2528007"/>
    <lineage>
        <taxon>Bacteria</taxon>
        <taxon>Pseudomonadati</taxon>
        <taxon>Planctomycetota</taxon>
        <taxon>Planctomycetia</taxon>
        <taxon>Planctomycetales</taxon>
        <taxon>Planctomycetaceae</taxon>
        <taxon>Polystyrenella</taxon>
    </lineage>
</organism>
<evidence type="ECO:0000256" key="3">
    <source>
        <dbReference type="ARBA" id="ARBA00022519"/>
    </source>
</evidence>
<dbReference type="InterPro" id="IPR038236">
    <property type="entry name" value="GlpG_N_sf"/>
</dbReference>